<sequence length="121" mass="13427">MLYALSQTSRAKKVLVTPESAALMVRLQVPRTCAERQDFELSVVLFPAEVEQEDTCPDFRCQAEQCPEDRQEGVAQPRAQALGPQNGFESQGWCLGEGGSASDNVFICKINKIELTSLSWF</sequence>
<keyword evidence="2" id="KW-1185">Reference proteome</keyword>
<protein>
    <submittedName>
        <fullName evidence="1">Uncharacterized protein</fullName>
    </submittedName>
</protein>
<evidence type="ECO:0000313" key="1">
    <source>
        <dbReference type="EMBL" id="KAF6268659.1"/>
    </source>
</evidence>
<dbReference type="Proteomes" id="UP000527355">
    <property type="component" value="Unassembled WGS sequence"/>
</dbReference>
<comment type="caution">
    <text evidence="1">The sequence shown here is derived from an EMBL/GenBank/DDBJ whole genome shotgun (WGS) entry which is preliminary data.</text>
</comment>
<organism evidence="1 2">
    <name type="scientific">Myotis myotis</name>
    <name type="common">Greater mouse-eared bat</name>
    <name type="synonym">Vespertilio myotis</name>
    <dbReference type="NCBI Taxonomy" id="51298"/>
    <lineage>
        <taxon>Eukaryota</taxon>
        <taxon>Metazoa</taxon>
        <taxon>Chordata</taxon>
        <taxon>Craniata</taxon>
        <taxon>Vertebrata</taxon>
        <taxon>Euteleostomi</taxon>
        <taxon>Mammalia</taxon>
        <taxon>Eutheria</taxon>
        <taxon>Laurasiatheria</taxon>
        <taxon>Chiroptera</taxon>
        <taxon>Yangochiroptera</taxon>
        <taxon>Vespertilionidae</taxon>
        <taxon>Myotis</taxon>
    </lineage>
</organism>
<proteinExistence type="predicted"/>
<gene>
    <name evidence="1" type="ORF">mMyoMyo1_011273</name>
</gene>
<name>A0A7J7QXW7_MYOMY</name>
<accession>A0A7J7QXW7</accession>
<dbReference type="EMBL" id="JABWUV010000045">
    <property type="protein sequence ID" value="KAF6268659.1"/>
    <property type="molecule type" value="Genomic_DNA"/>
</dbReference>
<evidence type="ECO:0000313" key="2">
    <source>
        <dbReference type="Proteomes" id="UP000527355"/>
    </source>
</evidence>
<dbReference type="AlphaFoldDB" id="A0A7J7QXW7"/>
<reference evidence="1 2" key="1">
    <citation type="journal article" date="2020" name="Nature">
        <title>Six reference-quality genomes reveal evolution of bat adaptations.</title>
        <authorList>
            <person name="Jebb D."/>
            <person name="Huang Z."/>
            <person name="Pippel M."/>
            <person name="Hughes G.M."/>
            <person name="Lavrichenko K."/>
            <person name="Devanna P."/>
            <person name="Winkler S."/>
            <person name="Jermiin L.S."/>
            <person name="Skirmuntt E.C."/>
            <person name="Katzourakis A."/>
            <person name="Burkitt-Gray L."/>
            <person name="Ray D.A."/>
            <person name="Sullivan K.A.M."/>
            <person name="Roscito J.G."/>
            <person name="Kirilenko B.M."/>
            <person name="Davalos L.M."/>
            <person name="Corthals A.P."/>
            <person name="Power M.L."/>
            <person name="Jones G."/>
            <person name="Ransome R.D."/>
            <person name="Dechmann D.K.N."/>
            <person name="Locatelli A.G."/>
            <person name="Puechmaille S.J."/>
            <person name="Fedrigo O."/>
            <person name="Jarvis E.D."/>
            <person name="Hiller M."/>
            <person name="Vernes S.C."/>
            <person name="Myers E.W."/>
            <person name="Teeling E.C."/>
        </authorList>
    </citation>
    <scope>NUCLEOTIDE SEQUENCE [LARGE SCALE GENOMIC DNA]</scope>
    <source>
        <strain evidence="1">MMyoMyo1</strain>
        <tissue evidence="1">Flight muscle</tissue>
    </source>
</reference>